<dbReference type="AlphaFoldDB" id="A0A9D2NSP3"/>
<reference evidence="3" key="2">
    <citation type="submission" date="2021-04" db="EMBL/GenBank/DDBJ databases">
        <authorList>
            <person name="Gilroy R."/>
        </authorList>
    </citation>
    <scope>NUCLEOTIDE SEQUENCE</scope>
    <source>
        <strain evidence="3">CHK187-11901</strain>
    </source>
</reference>
<accession>A0A9D2NSP3</accession>
<reference evidence="3" key="1">
    <citation type="journal article" date="2021" name="PeerJ">
        <title>Extensive microbial diversity within the chicken gut microbiome revealed by metagenomics and culture.</title>
        <authorList>
            <person name="Gilroy R."/>
            <person name="Ravi A."/>
            <person name="Getino M."/>
            <person name="Pursley I."/>
            <person name="Horton D.L."/>
            <person name="Alikhan N.F."/>
            <person name="Baker D."/>
            <person name="Gharbi K."/>
            <person name="Hall N."/>
            <person name="Watson M."/>
            <person name="Adriaenssens E.M."/>
            <person name="Foster-Nyarko E."/>
            <person name="Jarju S."/>
            <person name="Secka A."/>
            <person name="Antonio M."/>
            <person name="Oren A."/>
            <person name="Chaudhuri R.R."/>
            <person name="La Ragione R."/>
            <person name="Hildebrand F."/>
            <person name="Pallen M.J."/>
        </authorList>
    </citation>
    <scope>NUCLEOTIDE SEQUENCE</scope>
    <source>
        <strain evidence="3">CHK187-11901</strain>
    </source>
</reference>
<dbReference type="Gene3D" id="2.60.15.10">
    <property type="entry name" value="F0F1 ATP synthase delta/epsilon subunit, N-terminal"/>
    <property type="match status" value="1"/>
</dbReference>
<dbReference type="InterPro" id="IPR020546">
    <property type="entry name" value="ATP_synth_F1_dsu/esu_N"/>
</dbReference>
<dbReference type="GO" id="GO:0015986">
    <property type="term" value="P:proton motive force-driven ATP synthesis"/>
    <property type="evidence" value="ECO:0007669"/>
    <property type="project" value="InterPro"/>
</dbReference>
<dbReference type="Proteomes" id="UP000823896">
    <property type="component" value="Unassembled WGS sequence"/>
</dbReference>
<evidence type="ECO:0000313" key="4">
    <source>
        <dbReference type="Proteomes" id="UP000823896"/>
    </source>
</evidence>
<dbReference type="EMBL" id="DWWM01000024">
    <property type="protein sequence ID" value="HJC36309.1"/>
    <property type="molecule type" value="Genomic_DNA"/>
</dbReference>
<gene>
    <name evidence="3" type="ORF">H9702_04175</name>
</gene>
<evidence type="ECO:0000313" key="3">
    <source>
        <dbReference type="EMBL" id="HJC36309.1"/>
    </source>
</evidence>
<sequence>MMQVKVITVQGVQLDAMADAVHVRGIQGELTFLPHHADIIVQLRAGNVQVRAKDAHSDIELTSGYAYMHDGKLIIVGQK</sequence>
<comment type="caution">
    <text evidence="3">The sequence shown here is derived from an EMBL/GenBank/DDBJ whole genome shotgun (WGS) entry which is preliminary data.</text>
</comment>
<protein>
    <recommendedName>
        <fullName evidence="2">ATP synthase F1 complex delta/epsilon subunit N-terminal domain-containing protein</fullName>
    </recommendedName>
</protein>
<feature type="domain" description="ATP synthase F1 complex delta/epsilon subunit N-terminal" evidence="2">
    <location>
        <begin position="2"/>
        <end position="76"/>
    </location>
</feature>
<organism evidence="3 4">
    <name type="scientific">Candidatus Merdibacter merdavium</name>
    <dbReference type="NCBI Taxonomy" id="2838692"/>
    <lineage>
        <taxon>Bacteria</taxon>
        <taxon>Bacillati</taxon>
        <taxon>Bacillota</taxon>
        <taxon>Erysipelotrichia</taxon>
        <taxon>Erysipelotrichales</taxon>
        <taxon>Erysipelotrichaceae</taxon>
        <taxon>Merdibacter</taxon>
    </lineage>
</organism>
<evidence type="ECO:0000259" key="2">
    <source>
        <dbReference type="Pfam" id="PF02823"/>
    </source>
</evidence>
<name>A0A9D2NSP3_9FIRM</name>
<evidence type="ECO:0000256" key="1">
    <source>
        <dbReference type="ARBA" id="ARBA00023196"/>
    </source>
</evidence>
<proteinExistence type="predicted"/>
<keyword evidence="1" id="KW-0139">CF(1)</keyword>
<dbReference type="Pfam" id="PF02823">
    <property type="entry name" value="ATP-synt_DE_N"/>
    <property type="match status" value="1"/>
</dbReference>
<keyword evidence="1" id="KW-0066">ATP synthesis</keyword>
<dbReference type="SUPFAM" id="SSF51344">
    <property type="entry name" value="Epsilon subunit of F1F0-ATP synthase N-terminal domain"/>
    <property type="match status" value="1"/>
</dbReference>
<dbReference type="InterPro" id="IPR036771">
    <property type="entry name" value="ATPsynth_dsu/esu_N"/>
</dbReference>
<dbReference type="GO" id="GO:0045259">
    <property type="term" value="C:proton-transporting ATP synthase complex"/>
    <property type="evidence" value="ECO:0007669"/>
    <property type="project" value="UniProtKB-KW"/>
</dbReference>